<accession>A0A212U895</accession>
<name>A0A212U895_9MICO</name>
<evidence type="ECO:0000313" key="1">
    <source>
        <dbReference type="EMBL" id="SNC74274.1"/>
    </source>
</evidence>
<protein>
    <submittedName>
        <fullName evidence="1">Uncharacterized protein</fullName>
    </submittedName>
</protein>
<reference evidence="1 2" key="1">
    <citation type="submission" date="2017-06" db="EMBL/GenBank/DDBJ databases">
        <authorList>
            <person name="Kim H.J."/>
            <person name="Triplett B.A."/>
        </authorList>
    </citation>
    <scope>NUCLEOTIDE SEQUENCE [LARGE SCALE GENOMIC DNA]</scope>
    <source>
        <strain evidence="1 2">DSM 22179</strain>
    </source>
</reference>
<gene>
    <name evidence="1" type="ORF">SAMN05445756_2192</name>
</gene>
<keyword evidence="2" id="KW-1185">Reference proteome</keyword>
<dbReference type="OrthoDB" id="9948584at2"/>
<dbReference type="Proteomes" id="UP000198122">
    <property type="component" value="Unassembled WGS sequence"/>
</dbReference>
<evidence type="ECO:0000313" key="2">
    <source>
        <dbReference type="Proteomes" id="UP000198122"/>
    </source>
</evidence>
<dbReference type="AlphaFoldDB" id="A0A212U895"/>
<dbReference type="PROSITE" id="PS51257">
    <property type="entry name" value="PROKAR_LIPOPROTEIN"/>
    <property type="match status" value="1"/>
</dbReference>
<proteinExistence type="predicted"/>
<dbReference type="EMBL" id="FYEZ01000004">
    <property type="protein sequence ID" value="SNC74274.1"/>
    <property type="molecule type" value="Genomic_DNA"/>
</dbReference>
<dbReference type="RefSeq" id="WP_143469627.1">
    <property type="nucleotide sequence ID" value="NZ_FYEZ01000004.1"/>
</dbReference>
<sequence>MRRVTSGIGAVAVLTLVAGCELPGGLGLSSGSAVFEDGMAVYVDPPSEAEGEPRIIAELTWDDTEECWYTVQDGTTKETTVFLEGTTSTPGSHITLPDGTEVQPGEELIVGGTGWTPDEGHGFTPDRRCGDRPFHFSQSTGPA</sequence>
<organism evidence="1 2">
    <name type="scientific">Kytococcus aerolatus</name>
    <dbReference type="NCBI Taxonomy" id="592308"/>
    <lineage>
        <taxon>Bacteria</taxon>
        <taxon>Bacillati</taxon>
        <taxon>Actinomycetota</taxon>
        <taxon>Actinomycetes</taxon>
        <taxon>Micrococcales</taxon>
        <taxon>Kytococcaceae</taxon>
        <taxon>Kytococcus</taxon>
    </lineage>
</organism>